<dbReference type="PANTHER" id="PTHR31170:SF17">
    <property type="match status" value="1"/>
</dbReference>
<dbReference type="Proteomes" id="UP001054252">
    <property type="component" value="Unassembled WGS sequence"/>
</dbReference>
<reference evidence="1 2" key="1">
    <citation type="journal article" date="2021" name="Commun. Biol.">
        <title>The genome of Shorea leprosula (Dipterocarpaceae) highlights the ecological relevance of drought in aseasonal tropical rainforests.</title>
        <authorList>
            <person name="Ng K.K.S."/>
            <person name="Kobayashi M.J."/>
            <person name="Fawcett J.A."/>
            <person name="Hatakeyama M."/>
            <person name="Paape T."/>
            <person name="Ng C.H."/>
            <person name="Ang C.C."/>
            <person name="Tnah L.H."/>
            <person name="Lee C.T."/>
            <person name="Nishiyama T."/>
            <person name="Sese J."/>
            <person name="O'Brien M.J."/>
            <person name="Copetti D."/>
            <person name="Mohd Noor M.I."/>
            <person name="Ong R.C."/>
            <person name="Putra M."/>
            <person name="Sireger I.Z."/>
            <person name="Indrioko S."/>
            <person name="Kosugi Y."/>
            <person name="Izuno A."/>
            <person name="Isagi Y."/>
            <person name="Lee S.L."/>
            <person name="Shimizu K.K."/>
        </authorList>
    </citation>
    <scope>NUCLEOTIDE SEQUENCE [LARGE SCALE GENOMIC DNA]</scope>
    <source>
        <strain evidence="1">214</strain>
    </source>
</reference>
<dbReference type="AlphaFoldDB" id="A0AAV5J9A2"/>
<comment type="caution">
    <text evidence="1">The sequence shown here is derived from an EMBL/GenBank/DDBJ whole genome shotgun (WGS) entry which is preliminary data.</text>
</comment>
<dbReference type="Pfam" id="PF03140">
    <property type="entry name" value="DUF247"/>
    <property type="match status" value="1"/>
</dbReference>
<proteinExistence type="predicted"/>
<name>A0AAV5J9A2_9ROSI</name>
<accession>A0AAV5J9A2</accession>
<dbReference type="PANTHER" id="PTHR31170">
    <property type="entry name" value="BNAC04G53230D PROTEIN"/>
    <property type="match status" value="1"/>
</dbReference>
<organism evidence="1 2">
    <name type="scientific">Rubroshorea leprosula</name>
    <dbReference type="NCBI Taxonomy" id="152421"/>
    <lineage>
        <taxon>Eukaryota</taxon>
        <taxon>Viridiplantae</taxon>
        <taxon>Streptophyta</taxon>
        <taxon>Embryophyta</taxon>
        <taxon>Tracheophyta</taxon>
        <taxon>Spermatophyta</taxon>
        <taxon>Magnoliopsida</taxon>
        <taxon>eudicotyledons</taxon>
        <taxon>Gunneridae</taxon>
        <taxon>Pentapetalae</taxon>
        <taxon>rosids</taxon>
        <taxon>malvids</taxon>
        <taxon>Malvales</taxon>
        <taxon>Dipterocarpaceae</taxon>
        <taxon>Rubroshorea</taxon>
    </lineage>
</organism>
<gene>
    <name evidence="1" type="ORF">SLEP1_g19638</name>
</gene>
<sequence>MGQQEMMQVISTKACIFKIPSILRRHNEDAYIPNAFSIGPFHRDKHNLRHTQKIKLKYLEGLLTRTGNRKTMLRQCISVIKTKEKEARECYAEEIDMSEEEFVEMC</sequence>
<keyword evidence="2" id="KW-1185">Reference proteome</keyword>
<dbReference type="EMBL" id="BPVZ01000028">
    <property type="protein sequence ID" value="GKV07942.1"/>
    <property type="molecule type" value="Genomic_DNA"/>
</dbReference>
<evidence type="ECO:0000313" key="2">
    <source>
        <dbReference type="Proteomes" id="UP001054252"/>
    </source>
</evidence>
<dbReference type="InterPro" id="IPR004158">
    <property type="entry name" value="DUF247_pln"/>
</dbReference>
<protein>
    <submittedName>
        <fullName evidence="1">Uncharacterized protein</fullName>
    </submittedName>
</protein>
<evidence type="ECO:0000313" key="1">
    <source>
        <dbReference type="EMBL" id="GKV07942.1"/>
    </source>
</evidence>